<name>C7ZN70_FUSV7</name>
<organism evidence="1 2">
    <name type="scientific">Fusarium vanettenii (strain ATCC MYA-4622 / CBS 123669 / FGSC 9596 / NRRL 45880 / 77-13-4)</name>
    <name type="common">Fusarium solani subsp. pisi</name>
    <dbReference type="NCBI Taxonomy" id="660122"/>
    <lineage>
        <taxon>Eukaryota</taxon>
        <taxon>Fungi</taxon>
        <taxon>Dikarya</taxon>
        <taxon>Ascomycota</taxon>
        <taxon>Pezizomycotina</taxon>
        <taxon>Sordariomycetes</taxon>
        <taxon>Hypocreomycetidae</taxon>
        <taxon>Hypocreales</taxon>
        <taxon>Nectriaceae</taxon>
        <taxon>Fusarium</taxon>
        <taxon>Fusarium solani species complex</taxon>
        <taxon>Fusarium vanettenii</taxon>
    </lineage>
</organism>
<keyword evidence="2" id="KW-1185">Reference proteome</keyword>
<dbReference type="HOGENOM" id="CLU_542999_0_0_1"/>
<evidence type="ECO:0000313" key="2">
    <source>
        <dbReference type="Proteomes" id="UP000005206"/>
    </source>
</evidence>
<dbReference type="AlphaFoldDB" id="C7ZN70"/>
<proteinExistence type="predicted"/>
<accession>C7ZN70</accession>
<sequence length="502" mass="54873">MPTTREIHRGQHIPLVFKQDSSILSRPSLESTSGSPPLSPLGIDEELAETPRSRSLVVSGESALDAINTAASDVVPAGQDLDRIELANSVAEISDNRASLIKIADKDDNVSSVADLASAYRNPCIIVESLLDDTEGLEVARGLSHKLYIAEPATVLVGMVDNNNVISANDEVKQGVASFMRAKVPGVDVLVTLVLEALEKMTKLFGDVSDVTREAIVDEGHTMRRVNALPPDWSKVTALLSTNMKYCTDIAMKSVAFFQKSAIGVNMSSQQARQVHSAAVNMAMMYSNSMASAFQVERRCGLFMDGCKSHVGSPVDIEKFTGRQQLQVNFDTIFGGNDETISKEWGTIYGPAAYFVSNTPRGNHISLTPMTLRPKWTALMVLDQKRPDSALYELTEEDVTTLHIKGHDKLELAAFSVQKATVVDLLWRPENTNIMAYGYDAGRLGLTEEEYLMLTNEVFQSPSYYHSKVAMQYGISPVHEPFGYKTSSGLHDKSPNGNGRSC</sequence>
<dbReference type="VEuPathDB" id="FungiDB:NECHADRAFT_88828"/>
<dbReference type="RefSeq" id="XP_003040247.1">
    <property type="nucleotide sequence ID" value="XM_003040201.1"/>
</dbReference>
<dbReference type="InParanoid" id="C7ZN70"/>
<evidence type="ECO:0000313" key="1">
    <source>
        <dbReference type="EMBL" id="EEU34534.1"/>
    </source>
</evidence>
<protein>
    <submittedName>
        <fullName evidence="1">Uncharacterized protein</fullName>
    </submittedName>
</protein>
<dbReference type="Proteomes" id="UP000005206">
    <property type="component" value="Chromosome 17"/>
</dbReference>
<dbReference type="EMBL" id="GG698963">
    <property type="protein sequence ID" value="EEU34534.1"/>
    <property type="molecule type" value="Genomic_DNA"/>
</dbReference>
<gene>
    <name evidence="1" type="ORF">NECHADRAFT_88828</name>
</gene>
<dbReference type="KEGG" id="nhe:NECHADRAFT_88828"/>
<reference evidence="1 2" key="1">
    <citation type="journal article" date="2009" name="PLoS Genet.">
        <title>The genome of Nectria haematococca: contribution of supernumerary chromosomes to gene expansion.</title>
        <authorList>
            <person name="Coleman J.J."/>
            <person name="Rounsley S.D."/>
            <person name="Rodriguez-Carres M."/>
            <person name="Kuo A."/>
            <person name="Wasmann C.C."/>
            <person name="Grimwood J."/>
            <person name="Schmutz J."/>
            <person name="Taga M."/>
            <person name="White G.J."/>
            <person name="Zhou S."/>
            <person name="Schwartz D.C."/>
            <person name="Freitag M."/>
            <person name="Ma L.J."/>
            <person name="Danchin E.G."/>
            <person name="Henrissat B."/>
            <person name="Coutinho P.M."/>
            <person name="Nelson D.R."/>
            <person name="Straney D."/>
            <person name="Napoli C.A."/>
            <person name="Barker B.M."/>
            <person name="Gribskov M."/>
            <person name="Rep M."/>
            <person name="Kroken S."/>
            <person name="Molnar I."/>
            <person name="Rensing C."/>
            <person name="Kennell J.C."/>
            <person name="Zamora J."/>
            <person name="Farman M.L."/>
            <person name="Selker E.U."/>
            <person name="Salamov A."/>
            <person name="Shapiro H."/>
            <person name="Pangilinan J."/>
            <person name="Lindquist E."/>
            <person name="Lamers C."/>
            <person name="Grigoriev I.V."/>
            <person name="Geiser D.M."/>
            <person name="Covert S.F."/>
            <person name="Temporini E."/>
            <person name="Vanetten H.D."/>
        </authorList>
    </citation>
    <scope>NUCLEOTIDE SEQUENCE [LARGE SCALE GENOMIC DNA]</scope>
    <source>
        <strain evidence="2">ATCC MYA-4622 / CBS 123669 / FGSC 9596 / NRRL 45880 / 77-13-4</strain>
    </source>
</reference>
<dbReference type="GeneID" id="9678080"/>